<dbReference type="RefSeq" id="WP_146958843.1">
    <property type="nucleotide sequence ID" value="NZ_CP042467.1"/>
</dbReference>
<organism evidence="1 2">
    <name type="scientific">Microvenator marinus</name>
    <dbReference type="NCBI Taxonomy" id="2600177"/>
    <lineage>
        <taxon>Bacteria</taxon>
        <taxon>Deltaproteobacteria</taxon>
        <taxon>Bradymonadales</taxon>
        <taxon>Microvenatoraceae</taxon>
        <taxon>Microvenator</taxon>
    </lineage>
</organism>
<protein>
    <submittedName>
        <fullName evidence="1">Uncharacterized protein</fullName>
    </submittedName>
</protein>
<gene>
    <name evidence="1" type="ORF">FRD01_07855</name>
</gene>
<sequence>MKREKGMEPEPNEPAPAEYLPVVCEGRWNEQGCTACPSYTWDVDQERSVSVSTPVALSLNGSHFGFNLEDCGHHIQHYISSVEIGRTENGWKISGAGWTDYSQCKNHITADTLFQACPSIEEGQGSKTHTMYVQSVRGFQHLLKVSDNLNACPEGSFTNQEFIGFNFVEGCIVIKYREGDYTTDPKDSCEQTLRSSQDVERRFCWNGDEFSEQ</sequence>
<name>A0A5B8XQB8_9DELT</name>
<evidence type="ECO:0000313" key="1">
    <source>
        <dbReference type="EMBL" id="QED27158.1"/>
    </source>
</evidence>
<proteinExistence type="predicted"/>
<dbReference type="KEGG" id="bbae:FRD01_07855"/>
<dbReference type="EMBL" id="CP042467">
    <property type="protein sequence ID" value="QED27158.1"/>
    <property type="molecule type" value="Genomic_DNA"/>
</dbReference>
<reference evidence="1 2" key="1">
    <citation type="submission" date="2019-08" db="EMBL/GenBank/DDBJ databases">
        <authorList>
            <person name="Liang Q."/>
        </authorList>
    </citation>
    <scope>NUCLEOTIDE SEQUENCE [LARGE SCALE GENOMIC DNA]</scope>
    <source>
        <strain evidence="1 2">V1718</strain>
    </source>
</reference>
<accession>A0A5B8XQB8</accession>
<dbReference type="Proteomes" id="UP000321595">
    <property type="component" value="Chromosome"/>
</dbReference>
<keyword evidence="2" id="KW-1185">Reference proteome</keyword>
<dbReference type="AlphaFoldDB" id="A0A5B8XQB8"/>
<evidence type="ECO:0000313" key="2">
    <source>
        <dbReference type="Proteomes" id="UP000321595"/>
    </source>
</evidence>